<gene>
    <name evidence="1" type="ORF">LOK49_LG13G01465</name>
</gene>
<name>A0ACC0FFB3_9ERIC</name>
<protein>
    <submittedName>
        <fullName evidence="1">NAC domain-containing protein 68</fullName>
    </submittedName>
</protein>
<reference evidence="1 2" key="1">
    <citation type="journal article" date="2022" name="Plant J.">
        <title>Chromosome-level genome of Camellia lanceoleosa provides a valuable resource for understanding genome evolution and self-incompatibility.</title>
        <authorList>
            <person name="Gong W."/>
            <person name="Xiao S."/>
            <person name="Wang L."/>
            <person name="Liao Z."/>
            <person name="Chang Y."/>
            <person name="Mo W."/>
            <person name="Hu G."/>
            <person name="Li W."/>
            <person name="Zhao G."/>
            <person name="Zhu H."/>
            <person name="Hu X."/>
            <person name="Ji K."/>
            <person name="Xiang X."/>
            <person name="Song Q."/>
            <person name="Yuan D."/>
            <person name="Jin S."/>
            <person name="Zhang L."/>
        </authorList>
    </citation>
    <scope>NUCLEOTIDE SEQUENCE [LARGE SCALE GENOMIC DNA]</scope>
    <source>
        <strain evidence="1">SQ_2022a</strain>
    </source>
</reference>
<organism evidence="1 2">
    <name type="scientific">Camellia lanceoleosa</name>
    <dbReference type="NCBI Taxonomy" id="1840588"/>
    <lineage>
        <taxon>Eukaryota</taxon>
        <taxon>Viridiplantae</taxon>
        <taxon>Streptophyta</taxon>
        <taxon>Embryophyta</taxon>
        <taxon>Tracheophyta</taxon>
        <taxon>Spermatophyta</taxon>
        <taxon>Magnoliopsida</taxon>
        <taxon>eudicotyledons</taxon>
        <taxon>Gunneridae</taxon>
        <taxon>Pentapetalae</taxon>
        <taxon>asterids</taxon>
        <taxon>Ericales</taxon>
        <taxon>Theaceae</taxon>
        <taxon>Camellia</taxon>
    </lineage>
</organism>
<keyword evidence="2" id="KW-1185">Reference proteome</keyword>
<sequence length="161" mass="18590">MSNIFNTVKTNIYVFTQLKKKSGKGKRIDRTVGKMGTWKAIDAPKPVEDHHGRVIGGKRSLDYENKERSGEHGAWNMKEYSLDELIEYYLLNKVTNQPLPMQHVIECDVYDEKQMSNIFNTVKTNLYVFTHLKKKSRKGKRIDRTVGKMGSWKAIDAAKPI</sequence>
<accession>A0ACC0FFB3</accession>
<dbReference type="Proteomes" id="UP001060215">
    <property type="component" value="Chromosome 14"/>
</dbReference>
<evidence type="ECO:0000313" key="1">
    <source>
        <dbReference type="EMBL" id="KAI7987224.1"/>
    </source>
</evidence>
<proteinExistence type="predicted"/>
<comment type="caution">
    <text evidence="1">The sequence shown here is derived from an EMBL/GenBank/DDBJ whole genome shotgun (WGS) entry which is preliminary data.</text>
</comment>
<dbReference type="EMBL" id="CM045771">
    <property type="protein sequence ID" value="KAI7987224.1"/>
    <property type="molecule type" value="Genomic_DNA"/>
</dbReference>
<evidence type="ECO:0000313" key="2">
    <source>
        <dbReference type="Proteomes" id="UP001060215"/>
    </source>
</evidence>